<dbReference type="EMBL" id="CABP01000167">
    <property type="protein sequence ID" value="CBI06267.1"/>
    <property type="molecule type" value="Genomic_DNA"/>
</dbReference>
<name>E6QGB2_9ZZZZ</name>
<dbReference type="AlphaFoldDB" id="E6QGB2"/>
<gene>
    <name evidence="1" type="ORF">CARN5_0220</name>
</gene>
<evidence type="ECO:0000313" key="1">
    <source>
        <dbReference type="EMBL" id="CBI06267.1"/>
    </source>
</evidence>
<comment type="caution">
    <text evidence="1">The sequence shown here is derived from an EMBL/GenBank/DDBJ whole genome shotgun (WGS) entry which is preliminary data.</text>
</comment>
<proteinExistence type="predicted"/>
<reference evidence="1" key="1">
    <citation type="submission" date="2009-10" db="EMBL/GenBank/DDBJ databases">
        <title>Diversity of trophic interactions inside an arsenic-rich microbial ecosystem.</title>
        <authorList>
            <person name="Bertin P.N."/>
            <person name="Heinrich-Salmeron A."/>
            <person name="Pelletier E."/>
            <person name="Goulhen-Chollet F."/>
            <person name="Arsene-Ploetze F."/>
            <person name="Gallien S."/>
            <person name="Calteau A."/>
            <person name="Vallenet D."/>
            <person name="Casiot C."/>
            <person name="Chane-Woon-Ming B."/>
            <person name="Giloteaux L."/>
            <person name="Barakat M."/>
            <person name="Bonnefoy V."/>
            <person name="Bruneel O."/>
            <person name="Chandler M."/>
            <person name="Cleiss J."/>
            <person name="Duran R."/>
            <person name="Elbaz-Poulichet F."/>
            <person name="Fonknechten N."/>
            <person name="Lauga B."/>
            <person name="Mornico D."/>
            <person name="Ortet P."/>
            <person name="Schaeffer C."/>
            <person name="Siguier P."/>
            <person name="Alexander Thil Smith A."/>
            <person name="Van Dorsselaer A."/>
            <person name="Weissenbach J."/>
            <person name="Medigue C."/>
            <person name="Le Paslier D."/>
        </authorList>
    </citation>
    <scope>NUCLEOTIDE SEQUENCE</scope>
</reference>
<accession>E6QGB2</accession>
<organism evidence="1">
    <name type="scientific">mine drainage metagenome</name>
    <dbReference type="NCBI Taxonomy" id="410659"/>
    <lineage>
        <taxon>unclassified sequences</taxon>
        <taxon>metagenomes</taxon>
        <taxon>ecological metagenomes</taxon>
    </lineage>
</organism>
<sequence length="115" mass="13092">MVHTADPVDIMDVARHHLEQSESSRYLDSHKSTRIFLFCVRRNNTALEQKQVPDDSGFISGGIDIELDSRPMSVAWNMEMESVDSEAWPCRLCQSYFSQHDADHGIAMDSLRYAG</sequence>
<protein>
    <submittedName>
        <fullName evidence="1">Uncharacterized protein</fullName>
    </submittedName>
</protein>